<accession>A0A1E3XB96</accession>
<evidence type="ECO:0000313" key="2">
    <source>
        <dbReference type="Proteomes" id="UP000094056"/>
    </source>
</evidence>
<comment type="caution">
    <text evidence="1">The sequence shown here is derived from an EMBL/GenBank/DDBJ whole genome shotgun (WGS) entry which is preliminary data.</text>
</comment>
<protein>
    <submittedName>
        <fullName evidence="1">Uncharacterized protein</fullName>
    </submittedName>
</protein>
<reference evidence="1 2" key="1">
    <citation type="submission" date="2016-07" db="EMBL/GenBank/DDBJ databases">
        <title>Draft genome of Scalindua rubra, obtained from a brine-seawater interface in the Red Sea, sheds light on salt adaptation in anammox bacteria.</title>
        <authorList>
            <person name="Speth D.R."/>
            <person name="Lagkouvardos I."/>
            <person name="Wang Y."/>
            <person name="Qian P.-Y."/>
            <person name="Dutilh B.E."/>
            <person name="Jetten M.S."/>
        </authorList>
    </citation>
    <scope>NUCLEOTIDE SEQUENCE [LARGE SCALE GENOMIC DNA]</scope>
    <source>
        <strain evidence="1">BSI-1</strain>
    </source>
</reference>
<dbReference type="EMBL" id="MAYW01000045">
    <property type="protein sequence ID" value="ODS32869.1"/>
    <property type="molecule type" value="Genomic_DNA"/>
</dbReference>
<evidence type="ECO:0000313" key="1">
    <source>
        <dbReference type="EMBL" id="ODS32869.1"/>
    </source>
</evidence>
<gene>
    <name evidence="1" type="ORF">SCARUB_01975</name>
</gene>
<sequence>MGMTTVKIAAIIALARPISAALNIVIFCFSCARRSHSCPAMIC</sequence>
<dbReference type="Proteomes" id="UP000094056">
    <property type="component" value="Unassembled WGS sequence"/>
</dbReference>
<organism evidence="1 2">
    <name type="scientific">Candidatus Scalindua rubra</name>
    <dbReference type="NCBI Taxonomy" id="1872076"/>
    <lineage>
        <taxon>Bacteria</taxon>
        <taxon>Pseudomonadati</taxon>
        <taxon>Planctomycetota</taxon>
        <taxon>Candidatus Brocadiia</taxon>
        <taxon>Candidatus Brocadiales</taxon>
        <taxon>Candidatus Scalinduaceae</taxon>
        <taxon>Candidatus Scalindua</taxon>
    </lineage>
</organism>
<dbReference type="AlphaFoldDB" id="A0A1E3XB96"/>
<proteinExistence type="predicted"/>
<name>A0A1E3XB96_9BACT</name>